<evidence type="ECO:0000313" key="2">
    <source>
        <dbReference type="EMBL" id="MFC7406660.1"/>
    </source>
</evidence>
<gene>
    <name evidence="2" type="ORF">ACFQQL_16190</name>
</gene>
<accession>A0ABW2QB39</accession>
<dbReference type="Proteomes" id="UP001596455">
    <property type="component" value="Unassembled WGS sequence"/>
</dbReference>
<feature type="region of interest" description="Disordered" evidence="1">
    <location>
        <begin position="161"/>
        <end position="187"/>
    </location>
</feature>
<sequence>MTRDRWCTVAHLGNGPTVPHAVAAMPQVRPLASSDLGWVVGLAAARRERLAGYAPRFWRPAPDARERHAPFLAGQIDDPGTVTVRTDRGYLLGAPQGDRLVADDMVLEDDSAWGSDGVALLLAAGRHADLRAVCPVPERARRETVEALGLTRVESWWTRDLPTSESSRSDGGRLAVESDGGRLTVDGGAGRLVTAPPVYAPGGPVLLVTEVTGLAPLLALEQAARQVGAVVSVVAVPAGDATGRDLLEDAGYRATTDYHEGRPRGA</sequence>
<comment type="caution">
    <text evidence="2">The sequence shown here is derived from an EMBL/GenBank/DDBJ whole genome shotgun (WGS) entry which is preliminary data.</text>
</comment>
<dbReference type="EMBL" id="JBHTCQ010000004">
    <property type="protein sequence ID" value="MFC7406660.1"/>
    <property type="molecule type" value="Genomic_DNA"/>
</dbReference>
<protein>
    <submittedName>
        <fullName evidence="2">Uncharacterized protein</fullName>
    </submittedName>
</protein>
<organism evidence="2 3">
    <name type="scientific">Georgenia alba</name>
    <dbReference type="NCBI Taxonomy" id="2233858"/>
    <lineage>
        <taxon>Bacteria</taxon>
        <taxon>Bacillati</taxon>
        <taxon>Actinomycetota</taxon>
        <taxon>Actinomycetes</taxon>
        <taxon>Micrococcales</taxon>
        <taxon>Bogoriellaceae</taxon>
        <taxon>Georgenia</taxon>
    </lineage>
</organism>
<evidence type="ECO:0000256" key="1">
    <source>
        <dbReference type="SAM" id="MobiDB-lite"/>
    </source>
</evidence>
<dbReference type="RefSeq" id="WP_382396196.1">
    <property type="nucleotide sequence ID" value="NZ_JBHTCQ010000004.1"/>
</dbReference>
<reference evidence="3" key="1">
    <citation type="journal article" date="2019" name="Int. J. Syst. Evol. Microbiol.">
        <title>The Global Catalogue of Microorganisms (GCM) 10K type strain sequencing project: providing services to taxonomists for standard genome sequencing and annotation.</title>
        <authorList>
            <consortium name="The Broad Institute Genomics Platform"/>
            <consortium name="The Broad Institute Genome Sequencing Center for Infectious Disease"/>
            <person name="Wu L."/>
            <person name="Ma J."/>
        </authorList>
    </citation>
    <scope>NUCLEOTIDE SEQUENCE [LARGE SCALE GENOMIC DNA]</scope>
    <source>
        <strain evidence="3">JCM 1490</strain>
    </source>
</reference>
<evidence type="ECO:0000313" key="3">
    <source>
        <dbReference type="Proteomes" id="UP001596455"/>
    </source>
</evidence>
<name>A0ABW2QB39_9MICO</name>
<proteinExistence type="predicted"/>
<keyword evidence="3" id="KW-1185">Reference proteome</keyword>